<feature type="region of interest" description="Disordered" evidence="2">
    <location>
        <begin position="585"/>
        <end position="621"/>
    </location>
</feature>
<protein>
    <recommendedName>
        <fullName evidence="3">Nuclear receptor coactivator 4 N-terminal domain-containing protein</fullName>
    </recommendedName>
</protein>
<dbReference type="AlphaFoldDB" id="A0A8J1Y651"/>
<dbReference type="Proteomes" id="UP000749559">
    <property type="component" value="Unassembled WGS sequence"/>
</dbReference>
<dbReference type="EMBL" id="CAIIXF020000009">
    <property type="protein sequence ID" value="CAH1793635.1"/>
    <property type="molecule type" value="Genomic_DNA"/>
</dbReference>
<name>A0A8J1Y651_OWEFU</name>
<dbReference type="Pfam" id="PF12489">
    <property type="entry name" value="ARA70"/>
    <property type="match status" value="1"/>
</dbReference>
<feature type="non-terminal residue" evidence="4">
    <location>
        <position position="718"/>
    </location>
</feature>
<organism evidence="4 5">
    <name type="scientific">Owenia fusiformis</name>
    <name type="common">Polychaete worm</name>
    <dbReference type="NCBI Taxonomy" id="6347"/>
    <lineage>
        <taxon>Eukaryota</taxon>
        <taxon>Metazoa</taxon>
        <taxon>Spiralia</taxon>
        <taxon>Lophotrochozoa</taxon>
        <taxon>Annelida</taxon>
        <taxon>Polychaeta</taxon>
        <taxon>Sedentaria</taxon>
        <taxon>Canalipalpata</taxon>
        <taxon>Sabellida</taxon>
        <taxon>Oweniida</taxon>
        <taxon>Oweniidae</taxon>
        <taxon>Owenia</taxon>
    </lineage>
</organism>
<evidence type="ECO:0000313" key="5">
    <source>
        <dbReference type="Proteomes" id="UP000749559"/>
    </source>
</evidence>
<feature type="domain" description="Nuclear receptor coactivator 4 N-terminal" evidence="3">
    <location>
        <begin position="38"/>
        <end position="143"/>
    </location>
</feature>
<feature type="coiled-coil region" evidence="1">
    <location>
        <begin position="10"/>
        <end position="37"/>
    </location>
</feature>
<dbReference type="PANTHER" id="PTHR17085">
    <property type="entry name" value="NUCLEAR RECEPTOR COACTIVATOR 4"/>
    <property type="match status" value="1"/>
</dbReference>
<sequence>DWEIEKMSFIGNKQQLLMEVREKIHTLEEAITQVTNVKKHLHDNVKEVKSQIHSTISRQLESLRNREVWLLSQVELIQQLKEDVLRKQHAELNQELGGLKNSLDYTDNNTATDIDYKLSECLDKINKLDLFPAETSCISFHANQAELRDNIHSFGKVDNRSLPLENAFVGEGTASTTLPRHFEDYETADLQHNVLYKTVEQLQFTQDPCIYVNIPKLSLKKEDWLSKSPSNVKVAESVCSFPPFQGQNYNWLFQTNTEADNKVAPSDSIRHWLQQIQHGGEEEDDFELLESSSNGPSRSGTFDSFEALSSQLAKSDSNMTSPPSEASEGANGGPCNSVGSGGCYFKQILNTPTSQWLLRNGLNDGKSNPFEVWKYFQDMSASTKQWLVTSKEGKSCSGPCSTRSKPVVDLEDMGLVAPCVQDAVSKYFNDMKRDSRKWLRERNVSDKDVDESEYVIPELEDVCRANEVCQSFMECRCDENCGQVAMDVMTTVSPLSKSASLKSKPVSYTPTEPQRWLSQENIALEEPKREYLGAFEAAVYNNKSDWLLETCDEPISEVSTSLFPCFQSSSKNSSDWLLANQSDVSKMETTSSEPELDILKPEEGSSTSRWLQSTPEHKSTPLDQNTISLAMIKQFQSAPRLAWVNNTASSDNINSEKADSVKNDPFELHKDQLDQNKWIIGSKEMIVEQEPDVVDMFPYFKDQGRKLGEWLVDQNMVH</sequence>
<dbReference type="GO" id="GO:0003713">
    <property type="term" value="F:transcription coactivator activity"/>
    <property type="evidence" value="ECO:0007669"/>
    <property type="project" value="InterPro"/>
</dbReference>
<dbReference type="GO" id="GO:0006879">
    <property type="term" value="P:intracellular iron ion homeostasis"/>
    <property type="evidence" value="ECO:0007669"/>
    <property type="project" value="InterPro"/>
</dbReference>
<proteinExistence type="predicted"/>
<gene>
    <name evidence="4" type="ORF">OFUS_LOCUS18460</name>
</gene>
<dbReference type="InterPro" id="IPR039947">
    <property type="entry name" value="NCoA-4"/>
</dbReference>
<dbReference type="OrthoDB" id="6334544at2759"/>
<evidence type="ECO:0000256" key="2">
    <source>
        <dbReference type="SAM" id="MobiDB-lite"/>
    </source>
</evidence>
<keyword evidence="1" id="KW-0175">Coiled coil</keyword>
<keyword evidence="5" id="KW-1185">Reference proteome</keyword>
<feature type="compositionally biased region" description="Polar residues" evidence="2">
    <location>
        <begin position="604"/>
        <end position="614"/>
    </location>
</feature>
<feature type="compositionally biased region" description="Polar residues" evidence="2">
    <location>
        <begin position="312"/>
        <end position="324"/>
    </location>
</feature>
<dbReference type="GO" id="GO:0009725">
    <property type="term" value="P:response to hormone"/>
    <property type="evidence" value="ECO:0007669"/>
    <property type="project" value="TreeGrafter"/>
</dbReference>
<dbReference type="InterPro" id="IPR022174">
    <property type="entry name" value="NCOA4_N"/>
</dbReference>
<feature type="region of interest" description="Disordered" evidence="2">
    <location>
        <begin position="312"/>
        <end position="333"/>
    </location>
</feature>
<dbReference type="PANTHER" id="PTHR17085:SF3">
    <property type="entry name" value="NUCLEAR RECEPTOR COACTIVATOR 4"/>
    <property type="match status" value="1"/>
</dbReference>
<accession>A0A8J1Y651</accession>
<reference evidence="4" key="1">
    <citation type="submission" date="2022-03" db="EMBL/GenBank/DDBJ databases">
        <authorList>
            <person name="Martin C."/>
        </authorList>
    </citation>
    <scope>NUCLEOTIDE SEQUENCE</scope>
</reference>
<evidence type="ECO:0000259" key="3">
    <source>
        <dbReference type="Pfam" id="PF12489"/>
    </source>
</evidence>
<comment type="caution">
    <text evidence="4">The sequence shown here is derived from an EMBL/GenBank/DDBJ whole genome shotgun (WGS) entry which is preliminary data.</text>
</comment>
<evidence type="ECO:0000256" key="1">
    <source>
        <dbReference type="SAM" id="Coils"/>
    </source>
</evidence>
<evidence type="ECO:0000313" key="4">
    <source>
        <dbReference type="EMBL" id="CAH1793635.1"/>
    </source>
</evidence>